<dbReference type="AlphaFoldDB" id="A0A841LC37"/>
<dbReference type="InterPro" id="IPR015421">
    <property type="entry name" value="PyrdxlP-dep_Trfase_major"/>
</dbReference>
<comment type="caution">
    <text evidence="5">The sequence shown here is derived from an EMBL/GenBank/DDBJ whole genome shotgun (WGS) entry which is preliminary data.</text>
</comment>
<reference evidence="5 6" key="1">
    <citation type="submission" date="2020-08" db="EMBL/GenBank/DDBJ databases">
        <title>Genomic Encyclopedia of Type Strains, Phase IV (KMG-IV): sequencing the most valuable type-strain genomes for metagenomic binning, comparative biology and taxonomic classification.</title>
        <authorList>
            <person name="Goeker M."/>
        </authorList>
    </citation>
    <scope>NUCLEOTIDE SEQUENCE [LARGE SCALE GENOMIC DNA]</scope>
    <source>
        <strain evidence="5 6">DSM 102189</strain>
    </source>
</reference>
<evidence type="ECO:0008006" key="7">
    <source>
        <dbReference type="Google" id="ProtNLM"/>
    </source>
</evidence>
<dbReference type="InterPro" id="IPR015422">
    <property type="entry name" value="PyrdxlP-dep_Trfase_small"/>
</dbReference>
<organism evidence="5 6">
    <name type="scientific">Polymorphobacter multimanifer</name>
    <dbReference type="NCBI Taxonomy" id="1070431"/>
    <lineage>
        <taxon>Bacteria</taxon>
        <taxon>Pseudomonadati</taxon>
        <taxon>Pseudomonadota</taxon>
        <taxon>Alphaproteobacteria</taxon>
        <taxon>Sphingomonadales</taxon>
        <taxon>Sphingosinicellaceae</taxon>
        <taxon>Polymorphobacter</taxon>
    </lineage>
</organism>
<dbReference type="Gene3D" id="3.90.1150.10">
    <property type="entry name" value="Aspartate Aminotransferase, domain 1"/>
    <property type="match status" value="1"/>
</dbReference>
<feature type="active site" description="Proton acceptor" evidence="2">
    <location>
        <position position="197"/>
    </location>
</feature>
<dbReference type="PANTHER" id="PTHR30244">
    <property type="entry name" value="TRANSAMINASE"/>
    <property type="match status" value="1"/>
</dbReference>
<dbReference type="InterPro" id="IPR000653">
    <property type="entry name" value="DegT/StrS_aminotransferase"/>
</dbReference>
<dbReference type="PANTHER" id="PTHR30244:SF34">
    <property type="entry name" value="DTDP-4-AMINO-4,6-DIDEOXYGALACTOSE TRANSAMINASE"/>
    <property type="match status" value="1"/>
</dbReference>
<comment type="similarity">
    <text evidence="1 4">Belongs to the DegT/DnrJ/EryC1 family.</text>
</comment>
<dbReference type="RefSeq" id="WP_184201046.1">
    <property type="nucleotide sequence ID" value="NZ_JACIIV010000020.1"/>
</dbReference>
<dbReference type="EMBL" id="JACIIV010000020">
    <property type="protein sequence ID" value="MBB6228543.1"/>
    <property type="molecule type" value="Genomic_DNA"/>
</dbReference>
<protein>
    <recommendedName>
        <fullName evidence="7">DegT/DnrJ/EryC1/StrS aminotransferase family protein</fullName>
    </recommendedName>
</protein>
<feature type="modified residue" description="N6-(pyridoxal phosphate)lysine" evidence="3">
    <location>
        <position position="197"/>
    </location>
</feature>
<evidence type="ECO:0000256" key="1">
    <source>
        <dbReference type="ARBA" id="ARBA00037999"/>
    </source>
</evidence>
<keyword evidence="3 4" id="KW-0663">Pyridoxal phosphate</keyword>
<accession>A0A841LC37</accession>
<evidence type="ECO:0000313" key="6">
    <source>
        <dbReference type="Proteomes" id="UP000538147"/>
    </source>
</evidence>
<dbReference type="Proteomes" id="UP000538147">
    <property type="component" value="Unassembled WGS sequence"/>
</dbReference>
<sequence length="404" mass="42713">MHQTLAIDGGEPLRTRGFAPWPHHGEDEVAAAAAVLRSGKVNQWTGQEVRGFEADYAAALDVPHAIALANGTLALELALLAFGIGPGDEVVTTARTFIASASAVVMRGAVPVIADVDMVTQNITPETIAACITPATRAIIAVHLAGWPCDMPAIMALAERHGLMVIEDCAQAHGAAINGRAVGTFGHAAAFSFCQDKIMTTAGEGGLLVLHDQAAFERAWAFKDHGKSLAAVFGRSHPPGFRWLHESFGTNWRMTEIQAAIGRLQLAKLPAWTAQRQANAARLDAGLAGLAGLRLAKPPQGIAHARYKYYCFARTERLAPGWTNQRIAEAVTAEGIPCFTGSCSEIYLEKAFVDAGIGPAQRLPGAMRLADESLTLLVHPTLDEGDMDESAAAMAKVMQVATAA</sequence>
<dbReference type="SUPFAM" id="SSF53383">
    <property type="entry name" value="PLP-dependent transferases"/>
    <property type="match status" value="1"/>
</dbReference>
<dbReference type="Gene3D" id="3.40.640.10">
    <property type="entry name" value="Type I PLP-dependent aspartate aminotransferase-like (Major domain)"/>
    <property type="match status" value="1"/>
</dbReference>
<gene>
    <name evidence="5" type="ORF">FHS79_002733</name>
</gene>
<proteinExistence type="inferred from homology"/>
<dbReference type="GO" id="GO:0030170">
    <property type="term" value="F:pyridoxal phosphate binding"/>
    <property type="evidence" value="ECO:0007669"/>
    <property type="project" value="TreeGrafter"/>
</dbReference>
<keyword evidence="6" id="KW-1185">Reference proteome</keyword>
<evidence type="ECO:0000313" key="5">
    <source>
        <dbReference type="EMBL" id="MBB6228543.1"/>
    </source>
</evidence>
<evidence type="ECO:0000256" key="3">
    <source>
        <dbReference type="PIRSR" id="PIRSR000390-2"/>
    </source>
</evidence>
<evidence type="ECO:0000256" key="4">
    <source>
        <dbReference type="RuleBase" id="RU004508"/>
    </source>
</evidence>
<dbReference type="GO" id="GO:0008483">
    <property type="term" value="F:transaminase activity"/>
    <property type="evidence" value="ECO:0007669"/>
    <property type="project" value="TreeGrafter"/>
</dbReference>
<evidence type="ECO:0000256" key="2">
    <source>
        <dbReference type="PIRSR" id="PIRSR000390-1"/>
    </source>
</evidence>
<name>A0A841LC37_9SPHN</name>
<dbReference type="PIRSF" id="PIRSF000390">
    <property type="entry name" value="PLP_StrS"/>
    <property type="match status" value="1"/>
</dbReference>
<dbReference type="CDD" id="cd00616">
    <property type="entry name" value="AHBA_syn"/>
    <property type="match status" value="1"/>
</dbReference>
<dbReference type="Pfam" id="PF01041">
    <property type="entry name" value="DegT_DnrJ_EryC1"/>
    <property type="match status" value="1"/>
</dbReference>
<dbReference type="InterPro" id="IPR015424">
    <property type="entry name" value="PyrdxlP-dep_Trfase"/>
</dbReference>
<dbReference type="GO" id="GO:0000271">
    <property type="term" value="P:polysaccharide biosynthetic process"/>
    <property type="evidence" value="ECO:0007669"/>
    <property type="project" value="TreeGrafter"/>
</dbReference>